<evidence type="ECO:0000313" key="5">
    <source>
        <dbReference type="Proteomes" id="UP000601768"/>
    </source>
</evidence>
<feature type="compositionally biased region" description="Polar residues" evidence="1">
    <location>
        <begin position="23"/>
        <end position="43"/>
    </location>
</feature>
<accession>A0A8J6ISK8</accession>
<gene>
    <name evidence="4" type="ORF">H8B19_02025</name>
</gene>
<organism evidence="4 5">
    <name type="scientific">Neptunicella marina</name>
    <dbReference type="NCBI Taxonomy" id="2125989"/>
    <lineage>
        <taxon>Bacteria</taxon>
        <taxon>Pseudomonadati</taxon>
        <taxon>Pseudomonadota</taxon>
        <taxon>Gammaproteobacteria</taxon>
        <taxon>Alteromonadales</taxon>
        <taxon>Alteromonadaceae</taxon>
        <taxon>Neptunicella</taxon>
    </lineage>
</organism>
<reference evidence="4" key="1">
    <citation type="journal article" date="2018" name="Int. J. Syst. Evol. Microbiol.">
        <title>Neptunicella marina gen. nov., sp. nov., isolated from surface seawater.</title>
        <authorList>
            <person name="Liu X."/>
            <person name="Lai Q."/>
            <person name="Du Y."/>
            <person name="Zhang X."/>
            <person name="Liu Z."/>
            <person name="Sun F."/>
            <person name="Shao Z."/>
        </authorList>
    </citation>
    <scope>NUCLEOTIDE SEQUENCE</scope>
    <source>
        <strain evidence="4">S27-2</strain>
    </source>
</reference>
<keyword evidence="5" id="KW-1185">Reference proteome</keyword>
<feature type="domain" description="DUF4382" evidence="3">
    <location>
        <begin position="39"/>
        <end position="177"/>
    </location>
</feature>
<protein>
    <submittedName>
        <fullName evidence="4">DUF4382 domain-containing protein</fullName>
    </submittedName>
</protein>
<evidence type="ECO:0000259" key="3">
    <source>
        <dbReference type="Pfam" id="PF14321"/>
    </source>
</evidence>
<dbReference type="AlphaFoldDB" id="A0A8J6ISK8"/>
<evidence type="ECO:0000256" key="2">
    <source>
        <dbReference type="SAM" id="SignalP"/>
    </source>
</evidence>
<keyword evidence="2" id="KW-0732">Signal</keyword>
<name>A0A8J6ISK8_9ALTE</name>
<dbReference type="Proteomes" id="UP000601768">
    <property type="component" value="Unassembled WGS sequence"/>
</dbReference>
<proteinExistence type="predicted"/>
<feature type="chain" id="PRO_5035190430" evidence="2">
    <location>
        <begin position="20"/>
        <end position="324"/>
    </location>
</feature>
<evidence type="ECO:0000313" key="4">
    <source>
        <dbReference type="EMBL" id="MBC3764638.1"/>
    </source>
</evidence>
<dbReference type="EMBL" id="JACNEP010000001">
    <property type="protein sequence ID" value="MBC3764638.1"/>
    <property type="molecule type" value="Genomic_DNA"/>
</dbReference>
<feature type="signal peptide" evidence="2">
    <location>
        <begin position="1"/>
        <end position="19"/>
    </location>
</feature>
<comment type="caution">
    <text evidence="4">The sequence shown here is derived from an EMBL/GenBank/DDBJ whole genome shotgun (WGS) entry which is preliminary data.</text>
</comment>
<sequence length="324" mass="34721">MYKVILPLVSSVCLLSACGGGSDNSSSNTAPPAQTSNKTNFSMNVSDAPVDNATKVVVYFDAITLEGNGDPIVIDVKDENSEAKSVDLLTVQGSDFASLVTDVEIPTGEYSQIRLHVTDESYIEMLGGTFNLRVPSGELKLDGITAQANVEAAYTVEFDLRKSLVDPVGQQAVFLKPRGVRLVANNDIGTINGTVSTDLINDESCASKTDMEMGNAVYIYQGEHTDMTLLGDDADEPENQDEVTPFTTAAVNFNDDTQAYEFEAGYVPTGEYTVAFSCMAQIDEPETDQNAQDGFSFLASQSAMVEANQTTHVEFTATEQASGE</sequence>
<reference evidence="4" key="2">
    <citation type="submission" date="2020-08" db="EMBL/GenBank/DDBJ databases">
        <authorList>
            <person name="Lai Q."/>
        </authorList>
    </citation>
    <scope>NUCLEOTIDE SEQUENCE</scope>
    <source>
        <strain evidence="4">S27-2</strain>
    </source>
</reference>
<evidence type="ECO:0000256" key="1">
    <source>
        <dbReference type="SAM" id="MobiDB-lite"/>
    </source>
</evidence>
<feature type="region of interest" description="Disordered" evidence="1">
    <location>
        <begin position="21"/>
        <end position="43"/>
    </location>
</feature>
<dbReference type="Pfam" id="PF14321">
    <property type="entry name" value="DUF4382"/>
    <property type="match status" value="1"/>
</dbReference>
<dbReference type="RefSeq" id="WP_186505100.1">
    <property type="nucleotide sequence ID" value="NZ_JACNEP010000001.1"/>
</dbReference>
<dbReference type="PROSITE" id="PS51257">
    <property type="entry name" value="PROKAR_LIPOPROTEIN"/>
    <property type="match status" value="1"/>
</dbReference>
<dbReference type="InterPro" id="IPR025491">
    <property type="entry name" value="DUF4382"/>
</dbReference>